<comment type="caution">
    <text evidence="9">The sequence shown here is derived from an EMBL/GenBank/DDBJ whole genome shotgun (WGS) entry which is preliminary data.</text>
</comment>
<reference evidence="10" key="1">
    <citation type="journal article" date="2019" name="Int. J. Syst. Evol. Microbiol.">
        <title>The Global Catalogue of Microorganisms (GCM) 10K type strain sequencing project: providing services to taxonomists for standard genome sequencing and annotation.</title>
        <authorList>
            <consortium name="The Broad Institute Genomics Platform"/>
            <consortium name="The Broad Institute Genome Sequencing Center for Infectious Disease"/>
            <person name="Wu L."/>
            <person name="Ma J."/>
        </authorList>
    </citation>
    <scope>NUCLEOTIDE SEQUENCE [LARGE SCALE GENOMIC DNA]</scope>
    <source>
        <strain evidence="10">JCM 4805</strain>
    </source>
</reference>
<keyword evidence="5 7" id="KW-0472">Membrane</keyword>
<dbReference type="EMBL" id="BAAABY010000002">
    <property type="protein sequence ID" value="GAA0441462.1"/>
    <property type="molecule type" value="Genomic_DNA"/>
</dbReference>
<evidence type="ECO:0000256" key="3">
    <source>
        <dbReference type="ARBA" id="ARBA00022692"/>
    </source>
</evidence>
<dbReference type="RefSeq" id="WP_346092271.1">
    <property type="nucleotide sequence ID" value="NZ_BAAABY010000002.1"/>
</dbReference>
<feature type="transmembrane region" description="Helical" evidence="7">
    <location>
        <begin position="406"/>
        <end position="430"/>
    </location>
</feature>
<keyword evidence="3 7" id="KW-0812">Transmembrane</keyword>
<dbReference type="PANTHER" id="PTHR48022">
    <property type="entry name" value="PLASTIDIC GLUCOSE TRANSPORTER 4"/>
    <property type="match status" value="1"/>
</dbReference>
<proteinExistence type="inferred from homology"/>
<accession>A0ABP3J4A7</accession>
<evidence type="ECO:0000256" key="1">
    <source>
        <dbReference type="ARBA" id="ARBA00004651"/>
    </source>
</evidence>
<organism evidence="9 10">
    <name type="scientific">Streptomyces olivaceiscleroticus</name>
    <dbReference type="NCBI Taxonomy" id="68245"/>
    <lineage>
        <taxon>Bacteria</taxon>
        <taxon>Bacillati</taxon>
        <taxon>Actinomycetota</taxon>
        <taxon>Actinomycetes</taxon>
        <taxon>Kitasatosporales</taxon>
        <taxon>Streptomycetaceae</taxon>
        <taxon>Streptomyces</taxon>
    </lineage>
</organism>
<feature type="transmembrane region" description="Helical" evidence="7">
    <location>
        <begin position="250"/>
        <end position="272"/>
    </location>
</feature>
<evidence type="ECO:0000313" key="9">
    <source>
        <dbReference type="EMBL" id="GAA0441462.1"/>
    </source>
</evidence>
<dbReference type="PANTHER" id="PTHR48022:SF2">
    <property type="entry name" value="PLASTIDIC GLUCOSE TRANSPORTER 4"/>
    <property type="match status" value="1"/>
</dbReference>
<evidence type="ECO:0000256" key="6">
    <source>
        <dbReference type="SAM" id="MobiDB-lite"/>
    </source>
</evidence>
<evidence type="ECO:0000313" key="10">
    <source>
        <dbReference type="Proteomes" id="UP001500909"/>
    </source>
</evidence>
<evidence type="ECO:0000256" key="5">
    <source>
        <dbReference type="ARBA" id="ARBA00023136"/>
    </source>
</evidence>
<feature type="region of interest" description="Disordered" evidence="6">
    <location>
        <begin position="440"/>
        <end position="468"/>
    </location>
</feature>
<dbReference type="PROSITE" id="PS00217">
    <property type="entry name" value="SUGAR_TRANSPORT_2"/>
    <property type="match status" value="1"/>
</dbReference>
<dbReference type="InterPro" id="IPR020846">
    <property type="entry name" value="MFS_dom"/>
</dbReference>
<dbReference type="InterPro" id="IPR005828">
    <property type="entry name" value="MFS_sugar_transport-like"/>
</dbReference>
<dbReference type="InterPro" id="IPR036259">
    <property type="entry name" value="MFS_trans_sf"/>
</dbReference>
<dbReference type="Gene3D" id="1.20.1250.20">
    <property type="entry name" value="MFS general substrate transporter like domains"/>
    <property type="match status" value="1"/>
</dbReference>
<evidence type="ECO:0000256" key="4">
    <source>
        <dbReference type="ARBA" id="ARBA00022989"/>
    </source>
</evidence>
<comment type="similarity">
    <text evidence="2">Belongs to the major facilitator superfamily. Sugar transporter (TC 2.A.1.1) family.</text>
</comment>
<evidence type="ECO:0000259" key="8">
    <source>
        <dbReference type="PROSITE" id="PS50850"/>
    </source>
</evidence>
<feature type="transmembrane region" description="Helical" evidence="7">
    <location>
        <begin position="292"/>
        <end position="312"/>
    </location>
</feature>
<dbReference type="CDD" id="cd17316">
    <property type="entry name" value="MFS_SV2_like"/>
    <property type="match status" value="1"/>
</dbReference>
<dbReference type="PROSITE" id="PS00216">
    <property type="entry name" value="SUGAR_TRANSPORT_1"/>
    <property type="match status" value="1"/>
</dbReference>
<feature type="transmembrane region" description="Helical" evidence="7">
    <location>
        <begin position="20"/>
        <end position="43"/>
    </location>
</feature>
<protein>
    <submittedName>
        <fullName evidence="9">MFS transporter</fullName>
    </submittedName>
</protein>
<feature type="transmembrane region" description="Helical" evidence="7">
    <location>
        <begin position="109"/>
        <end position="130"/>
    </location>
</feature>
<feature type="transmembrane region" description="Helical" evidence="7">
    <location>
        <begin position="324"/>
        <end position="356"/>
    </location>
</feature>
<feature type="transmembrane region" description="Helical" evidence="7">
    <location>
        <begin position="55"/>
        <end position="76"/>
    </location>
</feature>
<keyword evidence="10" id="KW-1185">Reference proteome</keyword>
<feature type="transmembrane region" description="Helical" evidence="7">
    <location>
        <begin position="83"/>
        <end position="103"/>
    </location>
</feature>
<dbReference type="PROSITE" id="PS50850">
    <property type="entry name" value="MFS"/>
    <property type="match status" value="1"/>
</dbReference>
<dbReference type="InterPro" id="IPR005829">
    <property type="entry name" value="Sugar_transporter_CS"/>
</dbReference>
<feature type="transmembrane region" description="Helical" evidence="7">
    <location>
        <begin position="142"/>
        <end position="165"/>
    </location>
</feature>
<name>A0ABP3J4A7_9ACTN</name>
<keyword evidence="4 7" id="KW-1133">Transmembrane helix</keyword>
<dbReference type="Pfam" id="PF00083">
    <property type="entry name" value="Sugar_tr"/>
    <property type="match status" value="1"/>
</dbReference>
<dbReference type="SUPFAM" id="SSF103473">
    <property type="entry name" value="MFS general substrate transporter"/>
    <property type="match status" value="1"/>
</dbReference>
<feature type="domain" description="Major facilitator superfamily (MFS) profile" evidence="8">
    <location>
        <begin position="18"/>
        <end position="434"/>
    </location>
</feature>
<evidence type="ECO:0000256" key="2">
    <source>
        <dbReference type="ARBA" id="ARBA00010992"/>
    </source>
</evidence>
<evidence type="ECO:0000256" key="7">
    <source>
        <dbReference type="SAM" id="Phobius"/>
    </source>
</evidence>
<gene>
    <name evidence="9" type="ORF">GCM10010361_01820</name>
</gene>
<dbReference type="InterPro" id="IPR050360">
    <property type="entry name" value="MFS_Sugar_Transporters"/>
</dbReference>
<feature type="transmembrane region" description="Helical" evidence="7">
    <location>
        <begin position="171"/>
        <end position="190"/>
    </location>
</feature>
<comment type="subcellular location">
    <subcellularLocation>
        <location evidence="1">Cell membrane</location>
        <topology evidence="1">Multi-pass membrane protein</topology>
    </subcellularLocation>
</comment>
<dbReference type="Proteomes" id="UP001500909">
    <property type="component" value="Unassembled WGS sequence"/>
</dbReference>
<sequence length="468" mass="49807">MSIRAIDEAPLNAFHRKLTWACAGGPFLDGYLLSIIGVSLIGMSNELHLTTADESLIGAAALVGIFIGGLCFGAVTDRLGREAMYTIDLAVLVGGSVLSVFATETWQFVILRFILGVAIGADYPIATSLLAEWVPNKHRGRLLGVLILAWYIGAAAAYAVGFVLAEIGGSGTWRWMIASSAVLSALILLMRIGTPESPLWLVNKGRTEDAQKAIERALDRTVPTKELLAASATEQSLQQHGFRDLCRGRYLRRTLFCGLFYMCQITPMFALYTFGPTILGSFGLGDGNDSNLGSALISIVFVLGCLPALRLVDRIGRRPVIVWSFALMVLPLLVLGGGSSLPLAVVVLCFCAYALFSGGPTVLEWTYPNELFPTSIRATAGGVATSISRVGAAAGTYLLPISLSTLGIGVTMLIGAGITLLGWLVSVLWAEETRGRTLAETSALPATQPTASAGERRAKLREDEYEGS</sequence>